<evidence type="ECO:0000256" key="4">
    <source>
        <dbReference type="PROSITE-ProRule" id="PRU00069"/>
    </source>
</evidence>
<feature type="region of interest" description="Disordered" evidence="5">
    <location>
        <begin position="106"/>
        <end position="138"/>
    </location>
</feature>
<feature type="region of interest" description="Disordered" evidence="5">
    <location>
        <begin position="486"/>
        <end position="511"/>
    </location>
</feature>
<dbReference type="InterPro" id="IPR036305">
    <property type="entry name" value="RGS_sf"/>
</dbReference>
<proteinExistence type="predicted"/>
<dbReference type="PRINTS" id="PR01301">
    <property type="entry name" value="RGSPROTEIN"/>
</dbReference>
<dbReference type="EMBL" id="JARKIK010000066">
    <property type="protein sequence ID" value="KAK8729989.1"/>
    <property type="molecule type" value="Genomic_DNA"/>
</dbReference>
<feature type="compositionally biased region" description="Gly residues" evidence="5">
    <location>
        <begin position="110"/>
        <end position="119"/>
    </location>
</feature>
<dbReference type="GO" id="GO:0060090">
    <property type="term" value="F:molecular adaptor activity"/>
    <property type="evidence" value="ECO:0007669"/>
    <property type="project" value="TreeGrafter"/>
</dbReference>
<feature type="region of interest" description="Disordered" evidence="5">
    <location>
        <begin position="273"/>
        <end position="292"/>
    </location>
</feature>
<feature type="compositionally biased region" description="Polar residues" evidence="5">
    <location>
        <begin position="762"/>
        <end position="772"/>
    </location>
</feature>
<accession>A0AAW0WW49</accession>
<feature type="compositionally biased region" description="Gly residues" evidence="5">
    <location>
        <begin position="1000"/>
        <end position="1031"/>
    </location>
</feature>
<dbReference type="GO" id="GO:0048468">
    <property type="term" value="P:cell development"/>
    <property type="evidence" value="ECO:0007669"/>
    <property type="project" value="TreeGrafter"/>
</dbReference>
<dbReference type="InterPro" id="IPR044926">
    <property type="entry name" value="RGS_subdomain_2"/>
</dbReference>
<feature type="region of interest" description="Disordered" evidence="5">
    <location>
        <begin position="805"/>
        <end position="881"/>
    </location>
</feature>
<dbReference type="GO" id="GO:0031625">
    <property type="term" value="F:ubiquitin protein ligase binding"/>
    <property type="evidence" value="ECO:0007669"/>
    <property type="project" value="TreeGrafter"/>
</dbReference>
<feature type="domain" description="DIX" evidence="7">
    <location>
        <begin position="1040"/>
        <end position="1120"/>
    </location>
</feature>
<dbReference type="GO" id="GO:0005634">
    <property type="term" value="C:nucleus"/>
    <property type="evidence" value="ECO:0007669"/>
    <property type="project" value="TreeGrafter"/>
</dbReference>
<feature type="region of interest" description="Disordered" evidence="5">
    <location>
        <begin position="916"/>
        <end position="1036"/>
    </location>
</feature>
<dbReference type="InterPro" id="IPR038207">
    <property type="entry name" value="DIX_dom_sf"/>
</dbReference>
<dbReference type="GO" id="GO:0019901">
    <property type="term" value="F:protein kinase binding"/>
    <property type="evidence" value="ECO:0007669"/>
    <property type="project" value="TreeGrafter"/>
</dbReference>
<evidence type="ECO:0000313" key="9">
    <source>
        <dbReference type="Proteomes" id="UP001445076"/>
    </source>
</evidence>
<dbReference type="InterPro" id="IPR024066">
    <property type="entry name" value="RGS_subdom1/3"/>
</dbReference>
<dbReference type="Pfam" id="PF00615">
    <property type="entry name" value="RGS"/>
    <property type="match status" value="1"/>
</dbReference>
<dbReference type="InterPro" id="IPR029071">
    <property type="entry name" value="Ubiquitin-like_domsf"/>
</dbReference>
<dbReference type="PROSITE" id="PS50841">
    <property type="entry name" value="DIX"/>
    <property type="match status" value="1"/>
</dbReference>
<evidence type="ECO:0000256" key="2">
    <source>
        <dbReference type="ARBA" id="ARBA00022490"/>
    </source>
</evidence>
<dbReference type="SMART" id="SM00021">
    <property type="entry name" value="DAX"/>
    <property type="match status" value="1"/>
</dbReference>
<feature type="domain" description="RGS" evidence="6">
    <location>
        <begin position="148"/>
        <end position="263"/>
    </location>
</feature>
<dbReference type="Proteomes" id="UP001445076">
    <property type="component" value="Unassembled WGS sequence"/>
</dbReference>
<feature type="compositionally biased region" description="Low complexity" evidence="5">
    <location>
        <begin position="816"/>
        <end position="836"/>
    </location>
</feature>
<evidence type="ECO:0008006" key="10">
    <source>
        <dbReference type="Google" id="ProtNLM"/>
    </source>
</evidence>
<evidence type="ECO:0000256" key="3">
    <source>
        <dbReference type="ARBA" id="ARBA00022687"/>
    </source>
</evidence>
<dbReference type="Gene3D" id="1.10.167.10">
    <property type="entry name" value="Regulator of G-protein Signalling 4, domain 2"/>
    <property type="match status" value="1"/>
</dbReference>
<dbReference type="SMART" id="SM00315">
    <property type="entry name" value="RGS"/>
    <property type="match status" value="1"/>
</dbReference>
<name>A0AAW0WW49_CHEQU</name>
<feature type="compositionally biased region" description="Low complexity" evidence="5">
    <location>
        <begin position="22"/>
        <end position="40"/>
    </location>
</feature>
<dbReference type="Gene3D" id="2.40.240.130">
    <property type="match status" value="1"/>
</dbReference>
<feature type="compositionally biased region" description="Low complexity" evidence="5">
    <location>
        <begin position="928"/>
        <end position="943"/>
    </location>
</feature>
<keyword evidence="3 4" id="KW-0879">Wnt signaling pathway</keyword>
<protein>
    <recommendedName>
        <fullName evidence="10">Axin</fullName>
    </recommendedName>
</protein>
<feature type="compositionally biased region" description="Low complexity" evidence="5">
    <location>
        <begin position="751"/>
        <end position="761"/>
    </location>
</feature>
<feature type="region of interest" description="Disordered" evidence="5">
    <location>
        <begin position="549"/>
        <end position="599"/>
    </location>
</feature>
<dbReference type="GO" id="GO:0032436">
    <property type="term" value="P:positive regulation of proteasomal ubiquitin-dependent protein catabolic process"/>
    <property type="evidence" value="ECO:0007669"/>
    <property type="project" value="TreeGrafter"/>
</dbReference>
<dbReference type="InterPro" id="IPR001158">
    <property type="entry name" value="DIX"/>
</dbReference>
<dbReference type="GO" id="GO:0016055">
    <property type="term" value="P:Wnt signaling pathway"/>
    <property type="evidence" value="ECO:0007669"/>
    <property type="project" value="UniProtKB-KW"/>
</dbReference>
<evidence type="ECO:0000259" key="6">
    <source>
        <dbReference type="PROSITE" id="PS50132"/>
    </source>
</evidence>
<dbReference type="GO" id="GO:0008013">
    <property type="term" value="F:beta-catenin binding"/>
    <property type="evidence" value="ECO:0007669"/>
    <property type="project" value="TreeGrafter"/>
</dbReference>
<feature type="compositionally biased region" description="Gly residues" evidence="5">
    <location>
        <begin position="852"/>
        <end position="865"/>
    </location>
</feature>
<dbReference type="PANTHER" id="PTHR46102:SF2">
    <property type="entry name" value="AXIN"/>
    <property type="match status" value="1"/>
</dbReference>
<sequence>MSSSAAEPPPGAYSGGQAGDPTTAPQTSASSSHQTPQTQHSDGEDAGGDESCGRPNPRPPVPGGEDMPQTHHHHHPQFGEWGKDPPGDWGKTSHCLSPYTSHHPYTHFQGEGGGDGPAVGTGSMEAGSPCCGGGEGGSTPPAIRWSQSLLHLLEDPQGVHLFQEYLKEECGTCESLNFWFACNGLRKSDHPDPSQLVTIIWKKFIRNYAVRVTEKTYKLVNDRINARNIDHNIFDAAQREVEVEIERSTYPSFLKSESYLNYLAAATQHAGGIGTDSPHTLSPGSPGTIGGGGVLPTLHEDCEYEGSASGTQLRLTQVALAATVKQRASAERRKPEAFAGQYLHGSSSCVGGGVNPYHAIYSSAHVSSRQDSELQSLSSDALTDDTLSCTDSSVDGMSVGRPINPKYLKRQYYRMRENARQNRELCLSAAGVSSFSGSQGGTGILHGGVPFMPRTHRLRHESIPNMKPGEFAALLIERLEKVKRERESQEKVQQSFKKIQEGDNVSDECRREHAFNSLPPSLLLDKLTQKIPLDDADPCQSILDEHVSRVWQDSNNDTPARSPGSPRPRSPSGRRGSSVQPARSLTAAQHSSKASVTVGGTHPSMYVSGSNYLPSAQVVHPVHLPSGHPAHLPPGHLGHLPPGHPAHFPSGHPVHLPPGHMLPPYAINKNLHHARRRDRDVYSTFSSDSGNVADYYESSERAGLHPLPKSRSMPDYMENYAGTSSDGGSSGRRQPSGRRSSSRRAPADLTDSGVSVVSDSGPSLTPSASSTERVTSWLLESDKFCGSMNSSSVYPETEWDPWLPANRSTHTAAGATSPGTLRRSSSSGGRRSASGISIGGTGTSGSNTSVGGSIGGSGSLAGGRSGSLERGGSSWMGSSGIEQRDISGHMLHVSHSGHLSHMSQATNQPHLAHIDDTKRRSRGGGSHGSSRSAGHSSSHSSGHSRGHSDGGSGRGPCHADAASAPVPCGSGSNGSTLRRQRPSRHSQPTPPGVLCESGGSSSGGSGGSYGGGGGGGGATASGGSGPTGNVGGSSSVTSAAESTTIVYNFHDDAVPFVTRVPTRPVTLKRFKQHLPKKGNYRFFFKKQCEEFGVIQEEITDDSEILPLFDGKIFAQIRKAD</sequence>
<dbReference type="GO" id="GO:0005737">
    <property type="term" value="C:cytoplasm"/>
    <property type="evidence" value="ECO:0007669"/>
    <property type="project" value="UniProtKB-SubCell"/>
</dbReference>
<dbReference type="SUPFAM" id="SSF48097">
    <property type="entry name" value="Regulator of G-protein signaling, RGS"/>
    <property type="match status" value="1"/>
</dbReference>
<dbReference type="GO" id="GO:0090090">
    <property type="term" value="P:negative regulation of canonical Wnt signaling pathway"/>
    <property type="evidence" value="ECO:0007669"/>
    <property type="project" value="InterPro"/>
</dbReference>
<dbReference type="GO" id="GO:0005886">
    <property type="term" value="C:plasma membrane"/>
    <property type="evidence" value="ECO:0007669"/>
    <property type="project" value="TreeGrafter"/>
</dbReference>
<comment type="caution">
    <text evidence="8">The sequence shown here is derived from an EMBL/GenBank/DDBJ whole genome shotgun (WGS) entry which is preliminary data.</text>
</comment>
<dbReference type="PROSITE" id="PS50132">
    <property type="entry name" value="RGS"/>
    <property type="match status" value="1"/>
</dbReference>
<dbReference type="Gene3D" id="1.10.196.10">
    <property type="match status" value="1"/>
</dbReference>
<dbReference type="GO" id="GO:0030877">
    <property type="term" value="C:beta-catenin destruction complex"/>
    <property type="evidence" value="ECO:0007669"/>
    <property type="project" value="TreeGrafter"/>
</dbReference>
<feature type="region of interest" description="Disordered" evidence="5">
    <location>
        <begin position="1"/>
        <end position="86"/>
    </location>
</feature>
<dbReference type="Pfam" id="PF08833">
    <property type="entry name" value="Axin_b-cat_bind"/>
    <property type="match status" value="1"/>
</dbReference>
<evidence type="ECO:0000259" key="7">
    <source>
        <dbReference type="PROSITE" id="PS50841"/>
    </source>
</evidence>
<evidence type="ECO:0000256" key="5">
    <source>
        <dbReference type="SAM" id="MobiDB-lite"/>
    </source>
</evidence>
<dbReference type="InterPro" id="IPR014936">
    <property type="entry name" value="Axin_b-cat-bd"/>
</dbReference>
<comment type="subcellular location">
    <subcellularLocation>
        <location evidence="1">Cytoplasm</location>
    </subcellularLocation>
</comment>
<dbReference type="InterPro" id="IPR016137">
    <property type="entry name" value="RGS"/>
</dbReference>
<organism evidence="8 9">
    <name type="scientific">Cherax quadricarinatus</name>
    <name type="common">Australian red claw crayfish</name>
    <dbReference type="NCBI Taxonomy" id="27406"/>
    <lineage>
        <taxon>Eukaryota</taxon>
        <taxon>Metazoa</taxon>
        <taxon>Ecdysozoa</taxon>
        <taxon>Arthropoda</taxon>
        <taxon>Crustacea</taxon>
        <taxon>Multicrustacea</taxon>
        <taxon>Malacostraca</taxon>
        <taxon>Eumalacostraca</taxon>
        <taxon>Eucarida</taxon>
        <taxon>Decapoda</taxon>
        <taxon>Pleocyemata</taxon>
        <taxon>Astacidea</taxon>
        <taxon>Parastacoidea</taxon>
        <taxon>Parastacidae</taxon>
        <taxon>Cherax</taxon>
    </lineage>
</organism>
<evidence type="ECO:0000313" key="8">
    <source>
        <dbReference type="EMBL" id="KAK8729989.1"/>
    </source>
</evidence>
<evidence type="ECO:0000256" key="1">
    <source>
        <dbReference type="ARBA" id="ARBA00004496"/>
    </source>
</evidence>
<feature type="compositionally biased region" description="Low complexity" evidence="5">
    <location>
        <begin position="722"/>
        <end position="739"/>
    </location>
</feature>
<keyword evidence="9" id="KW-1185">Reference proteome</keyword>
<dbReference type="PANTHER" id="PTHR46102">
    <property type="entry name" value="AXIN"/>
    <property type="match status" value="1"/>
</dbReference>
<feature type="region of interest" description="Disordered" evidence="5">
    <location>
        <begin position="697"/>
        <end position="772"/>
    </location>
</feature>
<feature type="compositionally biased region" description="Polar residues" evidence="5">
    <location>
        <begin position="579"/>
        <end position="595"/>
    </location>
</feature>
<dbReference type="Pfam" id="PF00778">
    <property type="entry name" value="DIX"/>
    <property type="match status" value="1"/>
</dbReference>
<dbReference type="SUPFAM" id="SSF54236">
    <property type="entry name" value="Ubiquitin-like"/>
    <property type="match status" value="1"/>
</dbReference>
<keyword evidence="2" id="KW-0963">Cytoplasm</keyword>
<gene>
    <name evidence="8" type="ORF">OTU49_008422</name>
</gene>
<reference evidence="8 9" key="1">
    <citation type="journal article" date="2024" name="BMC Genomics">
        <title>Genome assembly of redclaw crayfish (Cherax quadricarinatus) provides insights into its immune adaptation and hypoxia tolerance.</title>
        <authorList>
            <person name="Liu Z."/>
            <person name="Zheng J."/>
            <person name="Li H."/>
            <person name="Fang K."/>
            <person name="Wang S."/>
            <person name="He J."/>
            <person name="Zhou D."/>
            <person name="Weng S."/>
            <person name="Chi M."/>
            <person name="Gu Z."/>
            <person name="He J."/>
            <person name="Li F."/>
            <person name="Wang M."/>
        </authorList>
    </citation>
    <scope>NUCLEOTIDE SEQUENCE [LARGE SCALE GENOMIC DNA]</scope>
    <source>
        <strain evidence="8">ZL_2023a</strain>
    </source>
</reference>
<dbReference type="AlphaFoldDB" id="A0AAW0WW49"/>
<dbReference type="InterPro" id="IPR043581">
    <property type="entry name" value="Axin-like"/>
</dbReference>